<feature type="compositionally biased region" description="Basic and acidic residues" evidence="2">
    <location>
        <begin position="86"/>
        <end position="96"/>
    </location>
</feature>
<evidence type="ECO:0000256" key="2">
    <source>
        <dbReference type="SAM" id="MobiDB-lite"/>
    </source>
</evidence>
<keyword evidence="3" id="KW-0614">Plasmid</keyword>
<evidence type="ECO:0000313" key="3">
    <source>
        <dbReference type="EMBL" id="XCH13865.1"/>
    </source>
</evidence>
<accession>A0AAU8EYL4</accession>
<dbReference type="InterPro" id="IPR016161">
    <property type="entry name" value="Ald_DH/histidinol_DH"/>
</dbReference>
<dbReference type="AlphaFoldDB" id="A0AAU8EYL4"/>
<organism evidence="3">
    <name type="scientific">Arthrobacter sp. K5</name>
    <dbReference type="NCBI Taxonomy" id="2839623"/>
    <lineage>
        <taxon>Bacteria</taxon>
        <taxon>Bacillati</taxon>
        <taxon>Actinomycetota</taxon>
        <taxon>Actinomycetes</taxon>
        <taxon>Micrococcales</taxon>
        <taxon>Micrococcaceae</taxon>
        <taxon>Arthrobacter</taxon>
    </lineage>
</organism>
<proteinExistence type="predicted"/>
<dbReference type="InterPro" id="IPR016162">
    <property type="entry name" value="Ald_DH_N"/>
</dbReference>
<dbReference type="SUPFAM" id="SSF53720">
    <property type="entry name" value="ALDH-like"/>
    <property type="match status" value="1"/>
</dbReference>
<feature type="region of interest" description="Disordered" evidence="2">
    <location>
        <begin position="74"/>
        <end position="96"/>
    </location>
</feature>
<geneLocation type="plasmid" evidence="3">
    <name>unnamed</name>
</geneLocation>
<keyword evidence="1" id="KW-0560">Oxidoreductase</keyword>
<protein>
    <recommendedName>
        <fullName evidence="4">NAD-dependent succinate-semialdehyde dehydrogenase</fullName>
    </recommendedName>
</protein>
<dbReference type="RefSeq" id="WP_353713569.1">
    <property type="nucleotide sequence ID" value="NZ_CP159280.1"/>
</dbReference>
<gene>
    <name evidence="3" type="ORF">ABRP34_23820</name>
</gene>
<evidence type="ECO:0000256" key="1">
    <source>
        <dbReference type="ARBA" id="ARBA00023002"/>
    </source>
</evidence>
<sequence>MPETAIVTPELERLLLSTIPTGLLINGQWRDASGGGTFAVEDPATGRTLLEIADATSADAMAALDAADAVPVLLGADSPAGTGRDPAPRRPGDRTG</sequence>
<name>A0AAU8EYL4_9MICC</name>
<evidence type="ECO:0008006" key="4">
    <source>
        <dbReference type="Google" id="ProtNLM"/>
    </source>
</evidence>
<dbReference type="EMBL" id="CP159280">
    <property type="protein sequence ID" value="XCH13865.1"/>
    <property type="molecule type" value="Genomic_DNA"/>
</dbReference>
<reference evidence="3" key="1">
    <citation type="submission" date="2024-06" db="EMBL/GenBank/DDBJ databases">
        <title>Biodegradation of dimethachlon by Arthrobacter sp. K5: mechanistic insights and ecological implications.</title>
        <authorList>
            <person name="Hu S."/>
            <person name="Lu P."/>
        </authorList>
    </citation>
    <scope>NUCLEOTIDE SEQUENCE</scope>
    <source>
        <strain evidence="3">K5</strain>
        <plasmid evidence="3">unnamed</plasmid>
    </source>
</reference>
<dbReference type="Gene3D" id="3.40.605.10">
    <property type="entry name" value="Aldehyde Dehydrogenase, Chain A, domain 1"/>
    <property type="match status" value="1"/>
</dbReference>
<dbReference type="GO" id="GO:0016491">
    <property type="term" value="F:oxidoreductase activity"/>
    <property type="evidence" value="ECO:0007669"/>
    <property type="project" value="UniProtKB-KW"/>
</dbReference>